<evidence type="ECO:0008006" key="4">
    <source>
        <dbReference type="Google" id="ProtNLM"/>
    </source>
</evidence>
<keyword evidence="3" id="KW-1185">Reference proteome</keyword>
<evidence type="ECO:0000313" key="2">
    <source>
        <dbReference type="EMBL" id="GAW83826.1"/>
    </source>
</evidence>
<feature type="compositionally biased region" description="Polar residues" evidence="1">
    <location>
        <begin position="317"/>
        <end position="330"/>
    </location>
</feature>
<dbReference type="SUPFAM" id="SSF49348">
    <property type="entry name" value="Clathrin adaptor appendage domain"/>
    <property type="match status" value="1"/>
</dbReference>
<dbReference type="GeneID" id="39750572"/>
<feature type="compositionally biased region" description="Low complexity" evidence="1">
    <location>
        <begin position="307"/>
        <end position="316"/>
    </location>
</feature>
<accession>A0A1Y1JML7</accession>
<protein>
    <recommendedName>
        <fullName evidence="4">Clathrin adaptor domain-containing protein</fullName>
    </recommendedName>
</protein>
<name>A0A1Y1JML7_PLAGO</name>
<proteinExistence type="predicted"/>
<dbReference type="OrthoDB" id="413467at2759"/>
<dbReference type="Proteomes" id="UP000195521">
    <property type="component" value="Unassembled WGS sequence"/>
</dbReference>
<evidence type="ECO:0000313" key="3">
    <source>
        <dbReference type="Proteomes" id="UP000195521"/>
    </source>
</evidence>
<dbReference type="OMA" id="SYRMQDM"/>
<organism evidence="2 3">
    <name type="scientific">Plasmodium gonderi</name>
    <dbReference type="NCBI Taxonomy" id="77519"/>
    <lineage>
        <taxon>Eukaryota</taxon>
        <taxon>Sar</taxon>
        <taxon>Alveolata</taxon>
        <taxon>Apicomplexa</taxon>
        <taxon>Aconoidasida</taxon>
        <taxon>Haemosporida</taxon>
        <taxon>Plasmodiidae</taxon>
        <taxon>Plasmodium</taxon>
        <taxon>Plasmodium (Plasmodium)</taxon>
    </lineage>
</organism>
<reference evidence="3" key="1">
    <citation type="submission" date="2017-04" db="EMBL/GenBank/DDBJ databases">
        <title>Plasmodium gonderi genome.</title>
        <authorList>
            <person name="Arisue N."/>
            <person name="Honma H."/>
            <person name="Kawai S."/>
            <person name="Tougan T."/>
            <person name="Tanabe K."/>
            <person name="Horii T."/>
        </authorList>
    </citation>
    <scope>NUCLEOTIDE SEQUENCE [LARGE SCALE GENOMIC DNA]</scope>
    <source>
        <strain evidence="3">ATCC 30045</strain>
    </source>
</reference>
<dbReference type="InterPro" id="IPR013041">
    <property type="entry name" value="Clathrin_app_Ig-like_sf"/>
</dbReference>
<comment type="caution">
    <text evidence="2">The sequence shown here is derived from an EMBL/GenBank/DDBJ whole genome shotgun (WGS) entry which is preliminary data.</text>
</comment>
<sequence>MTLCKKKYKNTISEDDKILFKTCTESTEYLHIYFKELKEHLFRHKKYEELFNFCYNTLRNIKNPALSRTTALKVISIALILNPQNADMTINGDILTYAYKLLKRNEEGTNKKFFLYFGHSTNKEKGSLVAESKNLFKTIEIIKSRYHLKDESFINRIYNKIQKKKIHIPDRCSLSYSTLLNDFKNAKKNLFELLETEFVNHSKVDKVYSNYIKYLNDVKGRTIEFLENGEYDFYCKFIDEMQEEEEINIRYESYLLSNPITFNEKKEEKETNQGSTPIQREDLKKSLDNIFLNNQIICEETKEKSDNMNMNLNNDSGTLNDGSFSLPSGSNNKKKFREKKNEYKSLSKNSSSNVTKTVASIVRNTSSNKEVSTEVDLMNKKKIHPITNDESMKRAENELFKGNNILYNEGCIKGRIEEKSLDFQTSDLPLGRNDKKVITTTMNAISGDIYNEKQKQKKKLKKIEKIEKIENQMDLTKTEEDNKKKEHVSIQEENNSWSNQKLDNINKQACNKTVAFDLVGKEKDAREVNLSVEGKTEKTIGSNDSFNEMEIEIINEFNSYLNEGMSQVNKNQNEYKNTFKEFNNSVNDGNNALWNSLIKKSNFYSIKEDFLNYNKFLREKQKDSKEQTLGDILGMNKYIDLKTKKKYVNKNRKINSDELNHIIYKFTNNLTQNRILKKESKFLPGIEETSVIQNEASLGEANEKDKCPPLRPLQRNDNTRINSFNKYFTFHDNISYVQDSILKNNSILLKDSNIEISINQQYYGTNGILKIFLKNKKLVNYYDMDIQISNKILFPLKFKFLSYENMLCANAVNCYEMAVKCVHMYKGFPLIKISYRMQDMFRKSIELRLPIPINKFMKNIKITKDVFVKFWNNENFNIYKKEKIINKIDTLDKEKILLFSSLGNALSVCYIEDMIYLTGCYADNSNALENYFVLVGIEIIKNKLKIICKSNNPTLSSAILFLIVLILKKHKR</sequence>
<dbReference type="AlphaFoldDB" id="A0A1Y1JML7"/>
<dbReference type="Gene3D" id="2.60.40.1230">
    <property type="match status" value="1"/>
</dbReference>
<dbReference type="EMBL" id="BDQF01000015">
    <property type="protein sequence ID" value="GAW83826.1"/>
    <property type="molecule type" value="Genomic_DNA"/>
</dbReference>
<dbReference type="RefSeq" id="XP_028546415.1">
    <property type="nucleotide sequence ID" value="XM_028690614.1"/>
</dbReference>
<evidence type="ECO:0000256" key="1">
    <source>
        <dbReference type="SAM" id="MobiDB-lite"/>
    </source>
</evidence>
<feature type="region of interest" description="Disordered" evidence="1">
    <location>
        <begin position="307"/>
        <end position="350"/>
    </location>
</feature>
<gene>
    <name evidence="2" type="ORF">PGO_146240</name>
</gene>